<dbReference type="PROSITE" id="PS01332">
    <property type="entry name" value="HTH_RRF2_1"/>
    <property type="match status" value="1"/>
</dbReference>
<dbReference type="Proteomes" id="UP000823897">
    <property type="component" value="Unassembled WGS sequence"/>
</dbReference>
<dbReference type="Pfam" id="PF02082">
    <property type="entry name" value="Rrf2"/>
    <property type="match status" value="1"/>
</dbReference>
<organism evidence="1 2">
    <name type="scientific">Candidatus Mediterraneibacter tabaqchaliae</name>
    <dbReference type="NCBI Taxonomy" id="2838689"/>
    <lineage>
        <taxon>Bacteria</taxon>
        <taxon>Bacillati</taxon>
        <taxon>Bacillota</taxon>
        <taxon>Clostridia</taxon>
        <taxon>Lachnospirales</taxon>
        <taxon>Lachnospiraceae</taxon>
        <taxon>Mediterraneibacter</taxon>
    </lineage>
</organism>
<dbReference type="PANTHER" id="PTHR33221:SF15">
    <property type="entry name" value="HTH-TYPE TRANSCRIPTIONAL REGULATOR YWGB-RELATED"/>
    <property type="match status" value="1"/>
</dbReference>
<evidence type="ECO:0000313" key="1">
    <source>
        <dbReference type="EMBL" id="HJD34870.1"/>
    </source>
</evidence>
<comment type="caution">
    <text evidence="1">The sequence shown here is derived from an EMBL/GenBank/DDBJ whole genome shotgun (WGS) entry which is preliminary data.</text>
</comment>
<dbReference type="Gene3D" id="1.10.10.10">
    <property type="entry name" value="Winged helix-like DNA-binding domain superfamily/Winged helix DNA-binding domain"/>
    <property type="match status" value="1"/>
</dbReference>
<dbReference type="SUPFAM" id="SSF46785">
    <property type="entry name" value="Winged helix' DNA-binding domain"/>
    <property type="match status" value="1"/>
</dbReference>
<dbReference type="PROSITE" id="PS51197">
    <property type="entry name" value="HTH_RRF2_2"/>
    <property type="match status" value="1"/>
</dbReference>
<dbReference type="AlphaFoldDB" id="A0A9D2U273"/>
<accession>A0A9D2U273</accession>
<dbReference type="PANTHER" id="PTHR33221">
    <property type="entry name" value="WINGED HELIX-TURN-HELIX TRANSCRIPTIONAL REGULATOR, RRF2 FAMILY"/>
    <property type="match status" value="1"/>
</dbReference>
<dbReference type="EMBL" id="DWUV01000192">
    <property type="protein sequence ID" value="HJD34870.1"/>
    <property type="molecule type" value="Genomic_DNA"/>
</dbReference>
<name>A0A9D2U273_9FIRM</name>
<dbReference type="GO" id="GO:0003700">
    <property type="term" value="F:DNA-binding transcription factor activity"/>
    <property type="evidence" value="ECO:0007669"/>
    <property type="project" value="TreeGrafter"/>
</dbReference>
<dbReference type="InterPro" id="IPR000944">
    <property type="entry name" value="Tscrpt_reg_Rrf2"/>
</dbReference>
<dbReference type="InterPro" id="IPR036390">
    <property type="entry name" value="WH_DNA-bd_sf"/>
</dbReference>
<reference evidence="1" key="1">
    <citation type="journal article" date="2021" name="PeerJ">
        <title>Extensive microbial diversity within the chicken gut microbiome revealed by metagenomics and culture.</title>
        <authorList>
            <person name="Gilroy R."/>
            <person name="Ravi A."/>
            <person name="Getino M."/>
            <person name="Pursley I."/>
            <person name="Horton D.L."/>
            <person name="Alikhan N.F."/>
            <person name="Baker D."/>
            <person name="Gharbi K."/>
            <person name="Hall N."/>
            <person name="Watson M."/>
            <person name="Adriaenssens E.M."/>
            <person name="Foster-Nyarko E."/>
            <person name="Jarju S."/>
            <person name="Secka A."/>
            <person name="Antonio M."/>
            <person name="Oren A."/>
            <person name="Chaudhuri R.R."/>
            <person name="La Ragione R."/>
            <person name="Hildebrand F."/>
            <person name="Pallen M.J."/>
        </authorList>
    </citation>
    <scope>NUCLEOTIDE SEQUENCE</scope>
    <source>
        <strain evidence="1">ChiGjej3B3-11674</strain>
    </source>
</reference>
<protein>
    <submittedName>
        <fullName evidence="1">Rrf2 family transcriptional regulator</fullName>
    </submittedName>
</protein>
<dbReference type="GO" id="GO:0005829">
    <property type="term" value="C:cytosol"/>
    <property type="evidence" value="ECO:0007669"/>
    <property type="project" value="TreeGrafter"/>
</dbReference>
<dbReference type="InterPro" id="IPR030489">
    <property type="entry name" value="TR_Rrf2-type_CS"/>
</dbReference>
<gene>
    <name evidence="1" type="ORF">H9911_10065</name>
</gene>
<dbReference type="NCBIfam" id="TIGR00738">
    <property type="entry name" value="rrf2_super"/>
    <property type="match status" value="1"/>
</dbReference>
<sequence length="142" mass="15722">MKVSTKGRYALEIAADLAMHSDSEHRESLKNIARRRDLSEKYLERIVKMLCRAGIVSSARGARGGYCLAKDAREITLLEILEASEGELAPVPCLTRETDCGIECGQCPTREVWGEMWEIIKKTAGEVTVADLQSQAPSQIQI</sequence>
<evidence type="ECO:0000313" key="2">
    <source>
        <dbReference type="Proteomes" id="UP000823897"/>
    </source>
</evidence>
<proteinExistence type="predicted"/>
<dbReference type="InterPro" id="IPR036388">
    <property type="entry name" value="WH-like_DNA-bd_sf"/>
</dbReference>
<reference evidence="1" key="2">
    <citation type="submission" date="2021-04" db="EMBL/GenBank/DDBJ databases">
        <authorList>
            <person name="Gilroy R."/>
        </authorList>
    </citation>
    <scope>NUCLEOTIDE SEQUENCE</scope>
    <source>
        <strain evidence="1">ChiGjej3B3-11674</strain>
    </source>
</reference>